<dbReference type="InterPro" id="IPR025109">
    <property type="entry name" value="DUF4031"/>
</dbReference>
<evidence type="ECO:0000259" key="1">
    <source>
        <dbReference type="Pfam" id="PF13223"/>
    </source>
</evidence>
<sequence>MMIYTDGTFLLADSVRELRQFAKRIGLPEQNLNQTSYFPHYAITSAYWEEAIEEGACEVTTQELYRIAQNIYND</sequence>
<accession>A0AA49GRL8</accession>
<protein>
    <submittedName>
        <fullName evidence="2">DUF4031 domain-containing protein</fullName>
    </submittedName>
</protein>
<reference evidence="2" key="2">
    <citation type="journal article" date="2024" name="Antonie Van Leeuwenhoek">
        <title>Roseihalotalea indica gen. nov., sp. nov., a halophilic Bacteroidetes from mesopelagic Southwest Indian Ocean with higher carbohydrate metabolic potential.</title>
        <authorList>
            <person name="Chen B."/>
            <person name="Zhang M."/>
            <person name="Lin D."/>
            <person name="Ye J."/>
            <person name="Tang K."/>
        </authorList>
    </citation>
    <scope>NUCLEOTIDE SEQUENCE</scope>
    <source>
        <strain evidence="2">TK19036</strain>
    </source>
</reference>
<gene>
    <name evidence="2" type="ORF">K4G66_01790</name>
</gene>
<evidence type="ECO:0000313" key="2">
    <source>
        <dbReference type="EMBL" id="WKN37440.1"/>
    </source>
</evidence>
<name>A0AA49GRL8_9BACT</name>
<dbReference type="EMBL" id="CP120682">
    <property type="protein sequence ID" value="WKN37440.1"/>
    <property type="molecule type" value="Genomic_DNA"/>
</dbReference>
<dbReference type="Pfam" id="PF13223">
    <property type="entry name" value="DUF4031"/>
    <property type="match status" value="1"/>
</dbReference>
<dbReference type="AlphaFoldDB" id="A0AA49GRL8"/>
<reference evidence="2" key="1">
    <citation type="journal article" date="2023" name="Comput. Struct. Biotechnol. J.">
        <title>Discovery of a novel marine Bacteroidetes with a rich repertoire of carbohydrate-active enzymes.</title>
        <authorList>
            <person name="Chen B."/>
            <person name="Liu G."/>
            <person name="Chen Q."/>
            <person name="Wang H."/>
            <person name="Liu L."/>
            <person name="Tang K."/>
        </authorList>
    </citation>
    <scope>NUCLEOTIDE SEQUENCE</scope>
    <source>
        <strain evidence="2">TK19036</strain>
    </source>
</reference>
<feature type="domain" description="DUF4031" evidence="1">
    <location>
        <begin position="10"/>
        <end position="69"/>
    </location>
</feature>
<organism evidence="2">
    <name type="scientific">Roseihalotalea indica</name>
    <dbReference type="NCBI Taxonomy" id="2867963"/>
    <lineage>
        <taxon>Bacteria</taxon>
        <taxon>Pseudomonadati</taxon>
        <taxon>Bacteroidota</taxon>
        <taxon>Cytophagia</taxon>
        <taxon>Cytophagales</taxon>
        <taxon>Catalimonadaceae</taxon>
        <taxon>Roseihalotalea</taxon>
    </lineage>
</organism>
<proteinExistence type="predicted"/>